<dbReference type="Proteomes" id="UP000029867">
    <property type="component" value="Unassembled WGS sequence"/>
</dbReference>
<feature type="repeat" description="Pumilio" evidence="7">
    <location>
        <begin position="602"/>
        <end position="637"/>
    </location>
</feature>
<dbReference type="GO" id="GO:0003730">
    <property type="term" value="F:mRNA 3'-UTR binding"/>
    <property type="evidence" value="ECO:0007669"/>
    <property type="project" value="TreeGrafter"/>
</dbReference>
<dbReference type="FunFam" id="1.25.10.10:FF:000004">
    <property type="entry name" value="Pumilio homolog 1 isoform 2"/>
    <property type="match status" value="1"/>
</dbReference>
<dbReference type="PANTHER" id="PTHR12537:SF12">
    <property type="entry name" value="MATERNAL PROTEIN PUMILIO"/>
    <property type="match status" value="1"/>
</dbReference>
<dbReference type="PROSITE" id="PS50302">
    <property type="entry name" value="PUM"/>
    <property type="match status" value="7"/>
</dbReference>
<dbReference type="InterPro" id="IPR016024">
    <property type="entry name" value="ARM-type_fold"/>
</dbReference>
<comment type="subcellular location">
    <subcellularLocation>
        <location evidence="1">Cytoplasm</location>
    </subcellularLocation>
</comment>
<evidence type="ECO:0000313" key="10">
    <source>
        <dbReference type="EMBL" id="KGK40552.1"/>
    </source>
</evidence>
<proteinExistence type="inferred from homology"/>
<dbReference type="InterPro" id="IPR001313">
    <property type="entry name" value="Pumilio_RNA-bd_rpt"/>
</dbReference>
<feature type="region of interest" description="Disordered" evidence="8">
    <location>
        <begin position="308"/>
        <end position="371"/>
    </location>
</feature>
<feature type="compositionally biased region" description="Basic residues" evidence="8">
    <location>
        <begin position="458"/>
        <end position="473"/>
    </location>
</feature>
<name>A0A099P8F5_PICKU</name>
<evidence type="ECO:0000256" key="6">
    <source>
        <dbReference type="ARBA" id="ARBA00081811"/>
    </source>
</evidence>
<evidence type="ECO:0000256" key="7">
    <source>
        <dbReference type="PROSITE-ProRule" id="PRU00317"/>
    </source>
</evidence>
<feature type="domain" description="PUM-HD" evidence="9">
    <location>
        <begin position="474"/>
        <end position="820"/>
    </location>
</feature>
<evidence type="ECO:0000256" key="5">
    <source>
        <dbReference type="ARBA" id="ARBA00060736"/>
    </source>
</evidence>
<organism evidence="10 11">
    <name type="scientific">Pichia kudriavzevii</name>
    <name type="common">Yeast</name>
    <name type="synonym">Issatchenkia orientalis</name>
    <dbReference type="NCBI Taxonomy" id="4909"/>
    <lineage>
        <taxon>Eukaryota</taxon>
        <taxon>Fungi</taxon>
        <taxon>Dikarya</taxon>
        <taxon>Ascomycota</taxon>
        <taxon>Saccharomycotina</taxon>
        <taxon>Pichiomycetes</taxon>
        <taxon>Pichiales</taxon>
        <taxon>Pichiaceae</taxon>
        <taxon>Pichia</taxon>
    </lineage>
</organism>
<dbReference type="GO" id="GO:0005737">
    <property type="term" value="C:cytoplasm"/>
    <property type="evidence" value="ECO:0007669"/>
    <property type="project" value="UniProtKB-SubCell"/>
</dbReference>
<dbReference type="InterPro" id="IPR011989">
    <property type="entry name" value="ARM-like"/>
</dbReference>
<feature type="repeat" description="Pumilio" evidence="7">
    <location>
        <begin position="674"/>
        <end position="709"/>
    </location>
</feature>
<gene>
    <name evidence="10" type="ORF">JL09_g380</name>
</gene>
<feature type="compositionally biased region" description="Polar residues" evidence="8">
    <location>
        <begin position="447"/>
        <end position="457"/>
    </location>
</feature>
<dbReference type="Pfam" id="PF00806">
    <property type="entry name" value="PUF"/>
    <property type="match status" value="8"/>
</dbReference>
<reference evidence="11" key="1">
    <citation type="journal article" date="2014" name="Microb. Cell Fact.">
        <title>Exploiting Issatchenkia orientalis SD108 for succinic acid production.</title>
        <authorList>
            <person name="Xiao H."/>
            <person name="Shao Z."/>
            <person name="Jiang Y."/>
            <person name="Dole S."/>
            <person name="Zhao H."/>
        </authorList>
    </citation>
    <scope>NUCLEOTIDE SEQUENCE [LARGE SCALE GENOMIC DNA]</scope>
    <source>
        <strain evidence="11">SD108</strain>
    </source>
</reference>
<protein>
    <recommendedName>
        <fullName evidence="6">Pumilio homology domain family member 3</fullName>
    </recommendedName>
</protein>
<keyword evidence="2" id="KW-0963">Cytoplasm</keyword>
<keyword evidence="3" id="KW-0677">Repeat</keyword>
<comment type="caution">
    <text evidence="10">The sequence shown here is derived from an EMBL/GenBank/DDBJ whole genome shotgun (WGS) entry which is preliminary data.</text>
</comment>
<dbReference type="EMBL" id="JQFK01000002">
    <property type="protein sequence ID" value="KGK40552.1"/>
    <property type="molecule type" value="Genomic_DNA"/>
</dbReference>
<dbReference type="SUPFAM" id="SSF48371">
    <property type="entry name" value="ARM repeat"/>
    <property type="match status" value="1"/>
</dbReference>
<evidence type="ECO:0000256" key="3">
    <source>
        <dbReference type="ARBA" id="ARBA00022737"/>
    </source>
</evidence>
<evidence type="ECO:0000256" key="4">
    <source>
        <dbReference type="ARBA" id="ARBA00022884"/>
    </source>
</evidence>
<dbReference type="PANTHER" id="PTHR12537">
    <property type="entry name" value="RNA BINDING PROTEIN PUMILIO-RELATED"/>
    <property type="match status" value="1"/>
</dbReference>
<dbReference type="PROSITE" id="PS50303">
    <property type="entry name" value="PUM_HD"/>
    <property type="match status" value="1"/>
</dbReference>
<feature type="repeat" description="Pumilio" evidence="7">
    <location>
        <begin position="494"/>
        <end position="529"/>
    </location>
</feature>
<evidence type="ECO:0000313" key="11">
    <source>
        <dbReference type="Proteomes" id="UP000029867"/>
    </source>
</evidence>
<feature type="region of interest" description="Disordered" evidence="8">
    <location>
        <begin position="174"/>
        <end position="193"/>
    </location>
</feature>
<feature type="compositionally biased region" description="Polar residues" evidence="8">
    <location>
        <begin position="329"/>
        <end position="346"/>
    </location>
</feature>
<evidence type="ECO:0000259" key="9">
    <source>
        <dbReference type="PROSITE" id="PS50303"/>
    </source>
</evidence>
<feature type="compositionally biased region" description="Polar residues" evidence="8">
    <location>
        <begin position="174"/>
        <end position="187"/>
    </location>
</feature>
<dbReference type="Gene3D" id="1.25.10.10">
    <property type="entry name" value="Leucine-rich Repeat Variant"/>
    <property type="match status" value="1"/>
</dbReference>
<evidence type="ECO:0000256" key="8">
    <source>
        <dbReference type="SAM" id="MobiDB-lite"/>
    </source>
</evidence>
<feature type="repeat" description="Pumilio" evidence="7">
    <location>
        <begin position="530"/>
        <end position="565"/>
    </location>
</feature>
<accession>A0A099P8F5</accession>
<dbReference type="CDD" id="cd07920">
    <property type="entry name" value="Pumilio"/>
    <property type="match status" value="1"/>
</dbReference>
<feature type="repeat" description="Pumilio" evidence="7">
    <location>
        <begin position="757"/>
        <end position="794"/>
    </location>
</feature>
<feature type="region of interest" description="Disordered" evidence="8">
    <location>
        <begin position="425"/>
        <end position="476"/>
    </location>
</feature>
<sequence length="827" mass="92256">MATNWDPSNQAASIDESIVSNPWEKVHNSSSNLNSMGVPNPISPIMTRRVSHAQDDVASIISGLSSVNVGKSNNVSAFLGGYNQPKNLSVFDEAVMSDSGSDALRDAISAISAPVAAKSRFGANIFGPASVAGVNVTGFKAPNTSSFLEKFSSVTEKTRELESNSFVNTSRRTSVFNNDTTSPQQSYREPRKQSFSEKLETYINTTTPTNISRHLSFSSDVNAATNNSITITNKMSESNSSMHDNVSVHDGLKPQWNPATATPFHPSYPMDFAYAQHQMMMMQGFANGSQSYPNGGFFPQMFPPFPSNGYNIAHPEPPSAIQESDEPQSENMKPTDTTKSEYGSKTSDLDDESSDSNKQPNNNGPHEFFPVGLNRSNSPYVVPPFTPYGMFPPNGANSGMYSPIMPIPGPGSPVGTTPIMFSPVVGMHPIGARGEGRDHHSPEPSSPVKNSKSPLNSSHRKGGRNSRTKHKNIVRSPLLEEFRSNKDKTYTLEDIASHGYEFSKDQHGSRFIQHELSVVSDDTKELFFKEIRNNAMDLMTDVFGNYVIQKYFEHGTAVQKKVLFESMRGSFNTLSLQMYGCRVVQKCLEGVPLDDQLEIMEELKPNILNLVKDQNGNHVIQKAIEQIPIEKIPFILNSLRNQIYHLSMHPYGCRVIQRLLECSDTEDQEFILNELKGFVYYLVQDQFGNYVIQHIIESGKKKDSDVILDVVLKNLIELSKHKFASNAVEKCIINLPAESRIQIYETMLKDNLDKDSPLSEASNLVLMIKDPFANYVVQKMVELIDPERKKFLVYKIRQYLKVIQKNNHGKHLASIEKLNQICRAYDI</sequence>
<dbReference type="InterPro" id="IPR033712">
    <property type="entry name" value="Pumilio_RNA-bd"/>
</dbReference>
<dbReference type="AlphaFoldDB" id="A0A099P8F5"/>
<dbReference type="GO" id="GO:0000288">
    <property type="term" value="P:nuclear-transcribed mRNA catabolic process, deadenylation-dependent decay"/>
    <property type="evidence" value="ECO:0007669"/>
    <property type="project" value="TreeGrafter"/>
</dbReference>
<dbReference type="SMART" id="SM00025">
    <property type="entry name" value="Pumilio"/>
    <property type="match status" value="8"/>
</dbReference>
<comment type="similarity">
    <text evidence="5">Belongs to the PUF3 family.</text>
</comment>
<dbReference type="eggNOG" id="KOG1488">
    <property type="taxonomic scope" value="Eukaryota"/>
</dbReference>
<evidence type="ECO:0000256" key="2">
    <source>
        <dbReference type="ARBA" id="ARBA00022490"/>
    </source>
</evidence>
<evidence type="ECO:0000256" key="1">
    <source>
        <dbReference type="ARBA" id="ARBA00004496"/>
    </source>
</evidence>
<dbReference type="VEuPathDB" id="FungiDB:C5L36_0C03300"/>
<dbReference type="HOGENOM" id="CLU_004017_6_1_1"/>
<feature type="repeat" description="Pumilio" evidence="7">
    <location>
        <begin position="638"/>
        <end position="673"/>
    </location>
</feature>
<dbReference type="InterPro" id="IPR033133">
    <property type="entry name" value="PUM-HD"/>
</dbReference>
<feature type="repeat" description="Pumilio" evidence="7">
    <location>
        <begin position="566"/>
        <end position="601"/>
    </location>
</feature>
<keyword evidence="4" id="KW-0694">RNA-binding</keyword>